<organism evidence="8 9">
    <name type="scientific">Massilia solisilvae</name>
    <dbReference type="NCBI Taxonomy" id="1811225"/>
    <lineage>
        <taxon>Bacteria</taxon>
        <taxon>Pseudomonadati</taxon>
        <taxon>Pseudomonadota</taxon>
        <taxon>Betaproteobacteria</taxon>
        <taxon>Burkholderiales</taxon>
        <taxon>Oxalobacteraceae</taxon>
        <taxon>Telluria group</taxon>
        <taxon>Massilia</taxon>
    </lineage>
</organism>
<dbReference type="InterPro" id="IPR001610">
    <property type="entry name" value="PAC"/>
</dbReference>
<dbReference type="InterPro" id="IPR005467">
    <property type="entry name" value="His_kinase_dom"/>
</dbReference>
<dbReference type="InterPro" id="IPR036890">
    <property type="entry name" value="HATPase_C_sf"/>
</dbReference>
<dbReference type="SMART" id="SM00086">
    <property type="entry name" value="PAC"/>
    <property type="match status" value="4"/>
</dbReference>
<comment type="caution">
    <text evidence="8">The sequence shown here is derived from an EMBL/GenBank/DDBJ whole genome shotgun (WGS) entry which is preliminary data.</text>
</comment>
<dbReference type="Pfam" id="PF07730">
    <property type="entry name" value="HisKA_3"/>
    <property type="match status" value="1"/>
</dbReference>
<dbReference type="InterPro" id="IPR000700">
    <property type="entry name" value="PAS-assoc_C"/>
</dbReference>
<evidence type="ECO:0000256" key="1">
    <source>
        <dbReference type="ARBA" id="ARBA00022679"/>
    </source>
</evidence>
<keyword evidence="1" id="KW-0808">Transferase</keyword>
<evidence type="ECO:0000259" key="5">
    <source>
        <dbReference type="PROSITE" id="PS50109"/>
    </source>
</evidence>
<dbReference type="PROSITE" id="PS50112">
    <property type="entry name" value="PAS"/>
    <property type="match status" value="1"/>
</dbReference>
<dbReference type="SUPFAM" id="SSF55785">
    <property type="entry name" value="PYP-like sensor domain (PAS domain)"/>
    <property type="match status" value="4"/>
</dbReference>
<evidence type="ECO:0000259" key="6">
    <source>
        <dbReference type="PROSITE" id="PS50112"/>
    </source>
</evidence>
<evidence type="ECO:0000256" key="3">
    <source>
        <dbReference type="ARBA" id="ARBA00023012"/>
    </source>
</evidence>
<dbReference type="InterPro" id="IPR035965">
    <property type="entry name" value="PAS-like_dom_sf"/>
</dbReference>
<dbReference type="InterPro" id="IPR050482">
    <property type="entry name" value="Sensor_HK_TwoCompSys"/>
</dbReference>
<dbReference type="Pfam" id="PF08448">
    <property type="entry name" value="PAS_4"/>
    <property type="match status" value="1"/>
</dbReference>
<dbReference type="Gene3D" id="3.30.450.20">
    <property type="entry name" value="PAS domain"/>
    <property type="match status" value="4"/>
</dbReference>
<accession>A0ABT2BET5</accession>
<protein>
    <submittedName>
        <fullName evidence="8">PAS domain S-box protein</fullName>
    </submittedName>
</protein>
<keyword evidence="4" id="KW-0472">Membrane</keyword>
<dbReference type="Pfam" id="PF13188">
    <property type="entry name" value="PAS_8"/>
    <property type="match status" value="1"/>
</dbReference>
<feature type="transmembrane region" description="Helical" evidence="4">
    <location>
        <begin position="156"/>
        <end position="176"/>
    </location>
</feature>
<evidence type="ECO:0000313" key="9">
    <source>
        <dbReference type="Proteomes" id="UP001205861"/>
    </source>
</evidence>
<dbReference type="Gene3D" id="3.30.565.10">
    <property type="entry name" value="Histidine kinase-like ATPase, C-terminal domain"/>
    <property type="match status" value="1"/>
</dbReference>
<feature type="domain" description="PAS" evidence="6">
    <location>
        <begin position="517"/>
        <end position="561"/>
    </location>
</feature>
<dbReference type="Gene3D" id="1.20.5.1930">
    <property type="match status" value="1"/>
</dbReference>
<evidence type="ECO:0000256" key="2">
    <source>
        <dbReference type="ARBA" id="ARBA00022777"/>
    </source>
</evidence>
<keyword evidence="2" id="KW-0418">Kinase</keyword>
<sequence length="1243" mass="133419">MTPDRPPTGLASHPVAHWRRLCGAIALALGSLVLALAAFAADWAAANARAFADVGIGTAAAFALCGAALLLDGRSRGRRAAVRIAGGLTLALALMTLLQPLHGIYADSLPAQLLTNADPRDLSPGLWPGRMRSGAAFALGLAGTALLLLPGLRGQGVLLAQLCGAVVAATALPSLLSNLLGNVLLAGGRGGLQVPVPTALGMAAVGCGLCLAAPRPGWVAALKGREDRRIFFTSFALFALLSVVASMVGVGIVGRSAMNNFQEAWLTSFRSNASLFQFSLEAAAAQGSSALQSLRRPVANQAWAGALEQELRRLGGRANLALIARDGSPLARAGSSHYRDQFSVTLPLPQAPRLYWSDGWRLLFEVPQGQDRLLRLDLELAAFNARFAGMNGSATSGEMRVCAMRDGRIACFPSRLQPETVTLPLVRGDARLPIQLALEGQTDVGIRHDYRGAEVLAAYGTIPLGLGLVQKVDTEEFFRPLRRQLLAALAGMVLLILGGASLLQWRTQPLVRGLVRTRARLDAILDNVPAGVLTFDAAGRVLSANRAACRMFGYAADELSGVSIGRLLGARALPAAGSEGRVQQLTGYRRDGGELALEVLSNEFRLGERRRHIAIVQDVGERVRMEQALRQREASLAHAQQMARIGSWERDLVTGRSWWSDETFRIFGLAPGGEPPDREATLALLHPDDRSAKVQAERDAIARLRSYDVTFRAMPASGQVRVIHSRAEVEFDAAGTALRLRGTIQDITEKTWADEQIRKREEQYRALVENSPDVVIRFDRELRCVYVNPALAAAPGLHPVIGLGRVLGDGDKRASVPWVAAARRVLGGGRPDTFEVAVDGGGALCHYQVQVVPEFRQGGVVAAVLATARDISAIRSGEAVLRESEQRLAGIAANTPGAVFQCVWSGGELTFTYVSEGVAQLFGETPGAVLADPRRLTGHFLDGERPGFYASLARSARSLNMLNWEGRAHTGDGRQIWVNCRATPRMAGAATVWEGLMLNITDSKRNEQQLTESRQLLRELSAHRELVREEERKKVAREVHDELGQALTALRMDVALLRMADGPHSEALLARFAAMKEAVDRTIGIVRNVTSALRPAALDLGLNAALEWQVDEFARRSGIECVLHADEADVELDDGQATALFRIVQESLTNVLKHAGASYVEVHLEASDDSIALAVRDNGQGFAAEAAPQRGKFGLMGMRERVLMLGGTVEINSAQGVGTSIEVRLPRTNLGAPALLDEERCDG</sequence>
<dbReference type="EMBL" id="JANUGV010000001">
    <property type="protein sequence ID" value="MCS0607015.1"/>
    <property type="molecule type" value="Genomic_DNA"/>
</dbReference>
<name>A0ABT2BET5_9BURK</name>
<keyword evidence="9" id="KW-1185">Reference proteome</keyword>
<dbReference type="CDD" id="cd16917">
    <property type="entry name" value="HATPase_UhpB-NarQ-NarX-like"/>
    <property type="match status" value="1"/>
</dbReference>
<dbReference type="Gene3D" id="2.10.70.100">
    <property type="match status" value="1"/>
</dbReference>
<dbReference type="InterPro" id="IPR013655">
    <property type="entry name" value="PAS_fold_3"/>
</dbReference>
<dbReference type="InterPro" id="IPR011712">
    <property type="entry name" value="Sig_transdc_His_kin_sub3_dim/P"/>
</dbReference>
<feature type="domain" description="Histidine kinase" evidence="5">
    <location>
        <begin position="1038"/>
        <end position="1229"/>
    </location>
</feature>
<dbReference type="RefSeq" id="WP_258854791.1">
    <property type="nucleotide sequence ID" value="NZ_JANUGV010000001.1"/>
</dbReference>
<dbReference type="SMART" id="SM00091">
    <property type="entry name" value="PAS"/>
    <property type="match status" value="4"/>
</dbReference>
<dbReference type="Pfam" id="PF08447">
    <property type="entry name" value="PAS_3"/>
    <property type="match status" value="1"/>
</dbReference>
<feature type="transmembrane region" description="Helical" evidence="4">
    <location>
        <begin position="131"/>
        <end position="149"/>
    </location>
</feature>
<feature type="transmembrane region" description="Helical" evidence="4">
    <location>
        <begin position="80"/>
        <end position="98"/>
    </location>
</feature>
<dbReference type="InterPro" id="IPR003594">
    <property type="entry name" value="HATPase_dom"/>
</dbReference>
<proteinExistence type="predicted"/>
<dbReference type="Proteomes" id="UP001205861">
    <property type="component" value="Unassembled WGS sequence"/>
</dbReference>
<feature type="transmembrane region" description="Helical" evidence="4">
    <location>
        <begin position="50"/>
        <end position="71"/>
    </location>
</feature>
<keyword evidence="4" id="KW-0812">Transmembrane</keyword>
<feature type="transmembrane region" description="Helical" evidence="4">
    <location>
        <begin position="196"/>
        <end position="218"/>
    </location>
</feature>
<dbReference type="PANTHER" id="PTHR24421">
    <property type="entry name" value="NITRATE/NITRITE SENSOR PROTEIN NARX-RELATED"/>
    <property type="match status" value="1"/>
</dbReference>
<evidence type="ECO:0000259" key="7">
    <source>
        <dbReference type="PROSITE" id="PS50113"/>
    </source>
</evidence>
<evidence type="ECO:0000256" key="4">
    <source>
        <dbReference type="SAM" id="Phobius"/>
    </source>
</evidence>
<dbReference type="PANTHER" id="PTHR24421:SF59">
    <property type="entry name" value="OXYGEN SENSOR HISTIDINE KINASE NREB"/>
    <property type="match status" value="1"/>
</dbReference>
<dbReference type="CDD" id="cd00130">
    <property type="entry name" value="PAS"/>
    <property type="match status" value="3"/>
</dbReference>
<evidence type="ECO:0000313" key="8">
    <source>
        <dbReference type="EMBL" id="MCS0607015.1"/>
    </source>
</evidence>
<dbReference type="NCBIfam" id="TIGR00229">
    <property type="entry name" value="sensory_box"/>
    <property type="match status" value="2"/>
</dbReference>
<dbReference type="InterPro" id="IPR000014">
    <property type="entry name" value="PAS"/>
</dbReference>
<feature type="domain" description="PAC" evidence="7">
    <location>
        <begin position="707"/>
        <end position="759"/>
    </location>
</feature>
<dbReference type="PROSITE" id="PS50109">
    <property type="entry name" value="HIS_KIN"/>
    <property type="match status" value="1"/>
</dbReference>
<keyword evidence="3" id="KW-0902">Two-component regulatory system</keyword>
<keyword evidence="4" id="KW-1133">Transmembrane helix</keyword>
<dbReference type="PROSITE" id="PS50113">
    <property type="entry name" value="PAC"/>
    <property type="match status" value="1"/>
</dbReference>
<dbReference type="InterPro" id="IPR013656">
    <property type="entry name" value="PAS_4"/>
</dbReference>
<dbReference type="SUPFAM" id="SSF55874">
    <property type="entry name" value="ATPase domain of HSP90 chaperone/DNA topoisomerase II/histidine kinase"/>
    <property type="match status" value="1"/>
</dbReference>
<gene>
    <name evidence="8" type="ORF">NX773_02405</name>
</gene>
<feature type="transmembrane region" description="Helical" evidence="4">
    <location>
        <begin position="230"/>
        <end position="253"/>
    </location>
</feature>
<dbReference type="Pfam" id="PF02518">
    <property type="entry name" value="HATPase_c"/>
    <property type="match status" value="1"/>
</dbReference>
<reference evidence="8 9" key="1">
    <citation type="submission" date="2022-08" db="EMBL/GenBank/DDBJ databases">
        <title>Reclassification of Massilia species as members of the genera Telluria, Duganella, Pseudoduganella, Mokoshia gen. nov. and Zemynaea gen. nov. using orthogonal and non-orthogonal genome-based approaches.</title>
        <authorList>
            <person name="Bowman J.P."/>
        </authorList>
    </citation>
    <scope>NUCLEOTIDE SEQUENCE [LARGE SCALE GENOMIC DNA]</scope>
    <source>
        <strain evidence="8 9">JCM 31607</strain>
    </source>
</reference>
<dbReference type="SMART" id="SM00387">
    <property type="entry name" value="HATPase_c"/>
    <property type="match status" value="1"/>
</dbReference>